<dbReference type="GO" id="GO:0004577">
    <property type="term" value="F:N-acetylglucosaminyldiphosphodolichol N-acetylglucosaminyltransferase activity"/>
    <property type="evidence" value="ECO:0007669"/>
    <property type="project" value="UniProtKB-EC"/>
</dbReference>
<gene>
    <name evidence="9" type="ORF">g.39906</name>
</gene>
<evidence type="ECO:0000256" key="1">
    <source>
        <dbReference type="ARBA" id="ARBA00004240"/>
    </source>
</evidence>
<evidence type="ECO:0000259" key="8">
    <source>
        <dbReference type="Pfam" id="PF04101"/>
    </source>
</evidence>
<organism evidence="9">
    <name type="scientific">Clastoptera arizonana</name>
    <name type="common">Arizona spittle bug</name>
    <dbReference type="NCBI Taxonomy" id="38151"/>
    <lineage>
        <taxon>Eukaryota</taxon>
        <taxon>Metazoa</taxon>
        <taxon>Ecdysozoa</taxon>
        <taxon>Arthropoda</taxon>
        <taxon>Hexapoda</taxon>
        <taxon>Insecta</taxon>
        <taxon>Pterygota</taxon>
        <taxon>Neoptera</taxon>
        <taxon>Paraneoptera</taxon>
        <taxon>Hemiptera</taxon>
        <taxon>Auchenorrhyncha</taxon>
        <taxon>Cercopoidea</taxon>
        <taxon>Clastopteridae</taxon>
        <taxon>Clastoptera</taxon>
    </lineage>
</organism>
<keyword evidence="5" id="KW-0328">Glycosyltransferase</keyword>
<feature type="domain" description="Glycosyl transferase family 28 C-terminal" evidence="8">
    <location>
        <begin position="11"/>
        <end position="153"/>
    </location>
</feature>
<feature type="non-terminal residue" evidence="9">
    <location>
        <position position="1"/>
    </location>
</feature>
<dbReference type="Pfam" id="PF04101">
    <property type="entry name" value="Glyco_tran_28_C"/>
    <property type="match status" value="1"/>
</dbReference>
<evidence type="ECO:0000256" key="5">
    <source>
        <dbReference type="ARBA" id="ARBA00022676"/>
    </source>
</evidence>
<name>A0A1B6D069_9HEMI</name>
<evidence type="ECO:0000256" key="2">
    <source>
        <dbReference type="ARBA" id="ARBA00006962"/>
    </source>
</evidence>
<evidence type="ECO:0000256" key="3">
    <source>
        <dbReference type="ARBA" id="ARBA00012614"/>
    </source>
</evidence>
<dbReference type="GO" id="GO:0006488">
    <property type="term" value="P:dolichol-linked oligosaccharide biosynthetic process"/>
    <property type="evidence" value="ECO:0007669"/>
    <property type="project" value="InterPro"/>
</dbReference>
<sequence>FADKKMALENVFVTVGTTKFDKLISTVTNANILKVLKKRGCKKLLLQVGNGQLLFNGTKEGIQITSFQLKPSIDEDIKNADLIISHAGAGSCLAALGAKKPLIVVINEDLMGNHQKELADKLKTENYVESCIPKTLQQILQNLNVQNLKHFPKGNPTRYAAFIDNIMGFER</sequence>
<evidence type="ECO:0000256" key="7">
    <source>
        <dbReference type="ARBA" id="ARBA00022824"/>
    </source>
</evidence>
<keyword evidence="6" id="KW-0808">Transferase</keyword>
<comment type="subcellular location">
    <subcellularLocation>
        <location evidence="1">Endoplasmic reticulum</location>
    </subcellularLocation>
</comment>
<keyword evidence="7" id="KW-0256">Endoplasmic reticulum</keyword>
<evidence type="ECO:0000313" key="9">
    <source>
        <dbReference type="EMBL" id="JAS19087.1"/>
    </source>
</evidence>
<comment type="similarity">
    <text evidence="2">Belongs to the glycosyltransferase 28 family.</text>
</comment>
<dbReference type="SUPFAM" id="SSF53756">
    <property type="entry name" value="UDP-Glycosyltransferase/glycogen phosphorylase"/>
    <property type="match status" value="1"/>
</dbReference>
<dbReference type="InterPro" id="IPR007235">
    <property type="entry name" value="Glyco_trans_28_C"/>
</dbReference>
<proteinExistence type="inferred from homology"/>
<evidence type="ECO:0000256" key="4">
    <source>
        <dbReference type="ARBA" id="ARBA00017468"/>
    </source>
</evidence>
<accession>A0A1B6D069</accession>
<dbReference type="PANTHER" id="PTHR12867">
    <property type="entry name" value="GLYCOSYL TRANSFERASE-RELATED"/>
    <property type="match status" value="1"/>
</dbReference>
<evidence type="ECO:0000256" key="6">
    <source>
        <dbReference type="ARBA" id="ARBA00022679"/>
    </source>
</evidence>
<dbReference type="Gene3D" id="3.40.50.2000">
    <property type="entry name" value="Glycogen Phosphorylase B"/>
    <property type="match status" value="1"/>
</dbReference>
<dbReference type="InterPro" id="IPR039042">
    <property type="entry name" value="Alg13-like"/>
</dbReference>
<dbReference type="EMBL" id="GEDC01018211">
    <property type="protein sequence ID" value="JAS19087.1"/>
    <property type="molecule type" value="Transcribed_RNA"/>
</dbReference>
<reference evidence="9" key="1">
    <citation type="submission" date="2015-12" db="EMBL/GenBank/DDBJ databases">
        <title>De novo transcriptome assembly of four potential Pierce s Disease insect vectors from Arizona vineyards.</title>
        <authorList>
            <person name="Tassone E.E."/>
        </authorList>
    </citation>
    <scope>NUCLEOTIDE SEQUENCE</scope>
</reference>
<dbReference type="EC" id="2.4.1.141" evidence="3"/>
<dbReference type="PANTHER" id="PTHR12867:SF6">
    <property type="entry name" value="N-ACETYLGLUCOSAMINYLDIPHOSPHODOLICHOL N-ACETYLGLUCOSAMINYLTRANSFERASE"/>
    <property type="match status" value="1"/>
</dbReference>
<dbReference type="AlphaFoldDB" id="A0A1B6D069"/>
<protein>
    <recommendedName>
        <fullName evidence="4">UDP-N-acetylglucosamine transferase subunit ALG13</fullName>
        <ecNumber evidence="3">2.4.1.141</ecNumber>
    </recommendedName>
</protein>
<dbReference type="GO" id="GO:0005783">
    <property type="term" value="C:endoplasmic reticulum"/>
    <property type="evidence" value="ECO:0007669"/>
    <property type="project" value="UniProtKB-SubCell"/>
</dbReference>